<evidence type="ECO:0000313" key="2">
    <source>
        <dbReference type="Proteomes" id="UP000075243"/>
    </source>
</evidence>
<gene>
    <name evidence="1" type="ORF">KK1_000037</name>
</gene>
<dbReference type="OMA" id="FEDNSAC"/>
<dbReference type="Gramene" id="C.cajan_00037.t">
    <property type="protein sequence ID" value="C.cajan_00037.t"/>
    <property type="gene ID" value="C.cajan_00037"/>
</dbReference>
<protein>
    <recommendedName>
        <fullName evidence="3">Copia protein</fullName>
    </recommendedName>
</protein>
<sequence>MLYDTTNIIEGSRRANILLLKDTKLHIKNALYFSESYRNLLRIWLRSVIQHIRETCGLSSGKMTSTIIYEDNAACIAQLKDGYIKGDRTKHILPKFFFTHDLQRNGDINVQQVRSSDNLTDLFTKSLPRKVFEQLIHKIGLRRLKDCMHEGEK</sequence>
<dbReference type="AlphaFoldDB" id="A0A151SGA2"/>
<reference evidence="1 2" key="1">
    <citation type="journal article" date="2012" name="Nat. Biotechnol.">
        <title>Draft genome sequence of pigeonpea (Cajanus cajan), an orphan legume crop of resource-poor farmers.</title>
        <authorList>
            <person name="Varshney R.K."/>
            <person name="Chen W."/>
            <person name="Li Y."/>
            <person name="Bharti A.K."/>
            <person name="Saxena R.K."/>
            <person name="Schlueter J.A."/>
            <person name="Donoghue M.T."/>
            <person name="Azam S."/>
            <person name="Fan G."/>
            <person name="Whaley A.M."/>
            <person name="Farmer A.D."/>
            <person name="Sheridan J."/>
            <person name="Iwata A."/>
            <person name="Tuteja R."/>
            <person name="Penmetsa R.V."/>
            <person name="Wu W."/>
            <person name="Upadhyaya H.D."/>
            <person name="Yang S.P."/>
            <person name="Shah T."/>
            <person name="Saxena K.B."/>
            <person name="Michael T."/>
            <person name="McCombie W.R."/>
            <person name="Yang B."/>
            <person name="Zhang G."/>
            <person name="Yang H."/>
            <person name="Wang J."/>
            <person name="Spillane C."/>
            <person name="Cook D.R."/>
            <person name="May G.D."/>
            <person name="Xu X."/>
            <person name="Jackson S.A."/>
        </authorList>
    </citation>
    <scope>NUCLEOTIDE SEQUENCE [LARGE SCALE GENOMIC DNA]</scope>
    <source>
        <strain evidence="2">cv. Asha</strain>
    </source>
</reference>
<dbReference type="Proteomes" id="UP000075243">
    <property type="component" value="Chromosome 11"/>
</dbReference>
<accession>A0A151SGA2</accession>
<dbReference type="CDD" id="cd09272">
    <property type="entry name" value="RNase_HI_RT_Ty1"/>
    <property type="match status" value="1"/>
</dbReference>
<organism evidence="1 2">
    <name type="scientific">Cajanus cajan</name>
    <name type="common">Pigeon pea</name>
    <name type="synonym">Cajanus indicus</name>
    <dbReference type="NCBI Taxonomy" id="3821"/>
    <lineage>
        <taxon>Eukaryota</taxon>
        <taxon>Viridiplantae</taxon>
        <taxon>Streptophyta</taxon>
        <taxon>Embryophyta</taxon>
        <taxon>Tracheophyta</taxon>
        <taxon>Spermatophyta</taxon>
        <taxon>Magnoliopsida</taxon>
        <taxon>eudicotyledons</taxon>
        <taxon>Gunneridae</taxon>
        <taxon>Pentapetalae</taxon>
        <taxon>rosids</taxon>
        <taxon>fabids</taxon>
        <taxon>Fabales</taxon>
        <taxon>Fabaceae</taxon>
        <taxon>Papilionoideae</taxon>
        <taxon>50 kb inversion clade</taxon>
        <taxon>NPAAA clade</taxon>
        <taxon>indigoferoid/millettioid clade</taxon>
        <taxon>Phaseoleae</taxon>
        <taxon>Cajanus</taxon>
    </lineage>
</organism>
<evidence type="ECO:0008006" key="3">
    <source>
        <dbReference type="Google" id="ProtNLM"/>
    </source>
</evidence>
<proteinExistence type="predicted"/>
<keyword evidence="2" id="KW-1185">Reference proteome</keyword>
<evidence type="ECO:0000313" key="1">
    <source>
        <dbReference type="EMBL" id="KYP53874.1"/>
    </source>
</evidence>
<dbReference type="EMBL" id="CM003613">
    <property type="protein sequence ID" value="KYP53874.1"/>
    <property type="molecule type" value="Genomic_DNA"/>
</dbReference>
<name>A0A151SGA2_CAJCA</name>